<comment type="similarity">
    <text evidence="1">Belongs to the UPF0166 family.</text>
</comment>
<dbReference type="Proteomes" id="UP000709959">
    <property type="component" value="Unassembled WGS sequence"/>
</dbReference>
<dbReference type="InterPro" id="IPR011322">
    <property type="entry name" value="N-reg_PII-like_a/b"/>
</dbReference>
<dbReference type="PANTHER" id="PTHR35983">
    <property type="entry name" value="UPF0166 PROTEIN TM_0021"/>
    <property type="match status" value="1"/>
</dbReference>
<sequence>MQGICLRFYVQEDRKHHHVLVYEWLLEQARQLGLNGGSAFKAMAGFGRHGLLHEDHFFELSGKLPVVVEFIVTEAEADRLLTRVQAEEVTLFYAKTVVEFGWVKGLKG</sequence>
<name>A0A936K656_9BACT</name>
<evidence type="ECO:0000313" key="2">
    <source>
        <dbReference type="EMBL" id="MBK8572751.1"/>
    </source>
</evidence>
<proteinExistence type="inferred from homology"/>
<comment type="caution">
    <text evidence="2">The sequence shown here is derived from an EMBL/GenBank/DDBJ whole genome shotgun (WGS) entry which is preliminary data.</text>
</comment>
<dbReference type="InterPro" id="IPR003793">
    <property type="entry name" value="UPF0166"/>
</dbReference>
<dbReference type="Gene3D" id="3.30.70.120">
    <property type="match status" value="1"/>
</dbReference>
<dbReference type="AlphaFoldDB" id="A0A936K656"/>
<dbReference type="EMBL" id="JADKCH010000007">
    <property type="protein sequence ID" value="MBK8572751.1"/>
    <property type="molecule type" value="Genomic_DNA"/>
</dbReference>
<dbReference type="SUPFAM" id="SSF54913">
    <property type="entry name" value="GlnB-like"/>
    <property type="match status" value="1"/>
</dbReference>
<reference evidence="2 3" key="1">
    <citation type="submission" date="2020-10" db="EMBL/GenBank/DDBJ databases">
        <title>Connecting structure to function with the recovery of over 1000 high-quality activated sludge metagenome-assembled genomes encoding full-length rRNA genes using long-read sequencing.</title>
        <authorList>
            <person name="Singleton C.M."/>
            <person name="Petriglieri F."/>
            <person name="Kristensen J.M."/>
            <person name="Kirkegaard R.H."/>
            <person name="Michaelsen T.Y."/>
            <person name="Andersen M.H."/>
            <person name="Karst S.M."/>
            <person name="Dueholm M.S."/>
            <person name="Nielsen P.H."/>
            <person name="Albertsen M."/>
        </authorList>
    </citation>
    <scope>NUCLEOTIDE SEQUENCE [LARGE SCALE GENOMIC DNA]</scope>
    <source>
        <strain evidence="2">OdNE_18-Q3-R46-58_MAXAC.008</strain>
    </source>
</reference>
<organism evidence="2 3">
    <name type="scientific">Candidatus Geothrix odensensis</name>
    <dbReference type="NCBI Taxonomy" id="2954440"/>
    <lineage>
        <taxon>Bacteria</taxon>
        <taxon>Pseudomonadati</taxon>
        <taxon>Acidobacteriota</taxon>
        <taxon>Holophagae</taxon>
        <taxon>Holophagales</taxon>
        <taxon>Holophagaceae</taxon>
        <taxon>Geothrix</taxon>
    </lineage>
</organism>
<dbReference type="Pfam" id="PF02641">
    <property type="entry name" value="DUF190"/>
    <property type="match status" value="1"/>
</dbReference>
<dbReference type="PANTHER" id="PTHR35983:SF1">
    <property type="entry name" value="UPF0166 PROTEIN TM_0021"/>
    <property type="match status" value="1"/>
</dbReference>
<dbReference type="InterPro" id="IPR015867">
    <property type="entry name" value="N-reg_PII/ATP_PRibTrfase_C"/>
</dbReference>
<evidence type="ECO:0000256" key="1">
    <source>
        <dbReference type="ARBA" id="ARBA00010554"/>
    </source>
</evidence>
<protein>
    <submittedName>
        <fullName evidence="2">DUF190 domain-containing protein</fullName>
    </submittedName>
</protein>
<accession>A0A936K656</accession>
<evidence type="ECO:0000313" key="3">
    <source>
        <dbReference type="Proteomes" id="UP000709959"/>
    </source>
</evidence>
<gene>
    <name evidence="2" type="ORF">IPN91_08905</name>
</gene>